<evidence type="ECO:0000313" key="2">
    <source>
        <dbReference type="EMBL" id="KAB0264171.1"/>
    </source>
</evidence>
<dbReference type="EMBL" id="VCMV01000079">
    <property type="protein sequence ID" value="KAB0264171.1"/>
    <property type="molecule type" value="Genomic_DNA"/>
</dbReference>
<proteinExistence type="predicted"/>
<feature type="signal peptide" evidence="1">
    <location>
        <begin position="1"/>
        <end position="22"/>
    </location>
</feature>
<keyword evidence="1" id="KW-0732">Signal</keyword>
<feature type="chain" id="PRO_5024449832" evidence="1">
    <location>
        <begin position="23"/>
        <end position="135"/>
    </location>
</feature>
<organism evidence="2 3">
    <name type="scientific">Microvirga brassicacearum</name>
    <dbReference type="NCBI Taxonomy" id="2580413"/>
    <lineage>
        <taxon>Bacteria</taxon>
        <taxon>Pseudomonadati</taxon>
        <taxon>Pseudomonadota</taxon>
        <taxon>Alphaproteobacteria</taxon>
        <taxon>Hyphomicrobiales</taxon>
        <taxon>Methylobacteriaceae</taxon>
        <taxon>Microvirga</taxon>
    </lineage>
</organism>
<sequence length="135" mass="13946">MKCAHACLIVAGLIAVPAAAQVAPSNPAECRASLAQVAPFMDRLNSLSIAIDGIATAASRNATPTEEAASVLAAQSAFDEADRLSDAGDDILERAIRHCGTRVIEPVSEIRATIGSLRQIVAIGRLSAQATGRVR</sequence>
<dbReference type="AlphaFoldDB" id="A0A5N3P3F0"/>
<accession>A0A5N3P3F0</accession>
<evidence type="ECO:0000313" key="3">
    <source>
        <dbReference type="Proteomes" id="UP000325684"/>
    </source>
</evidence>
<keyword evidence="3" id="KW-1185">Reference proteome</keyword>
<name>A0A5N3P3F0_9HYPH</name>
<protein>
    <submittedName>
        <fullName evidence="2">Uncharacterized protein</fullName>
    </submittedName>
</protein>
<reference evidence="2 3" key="1">
    <citation type="journal article" date="2019" name="Microorganisms">
        <title>Genome Insights into the Novel Species Microvirga brassicacearum, a Rapeseed Endophyte with Biotechnological Potential.</title>
        <authorList>
            <person name="Jimenez-Gomez A."/>
            <person name="Saati-Santamaria Z."/>
            <person name="Igual J.M."/>
            <person name="Rivas R."/>
            <person name="Mateos P.F."/>
            <person name="Garcia-Fraile P."/>
        </authorList>
    </citation>
    <scope>NUCLEOTIDE SEQUENCE [LARGE SCALE GENOMIC DNA]</scope>
    <source>
        <strain evidence="2 3">CDVBN77</strain>
    </source>
</reference>
<gene>
    <name evidence="2" type="ORF">FEZ63_24325</name>
</gene>
<comment type="caution">
    <text evidence="2">The sequence shown here is derived from an EMBL/GenBank/DDBJ whole genome shotgun (WGS) entry which is preliminary data.</text>
</comment>
<dbReference type="Proteomes" id="UP000325684">
    <property type="component" value="Unassembled WGS sequence"/>
</dbReference>
<evidence type="ECO:0000256" key="1">
    <source>
        <dbReference type="SAM" id="SignalP"/>
    </source>
</evidence>
<dbReference type="RefSeq" id="WP_150949954.1">
    <property type="nucleotide sequence ID" value="NZ_VCMV01000079.1"/>
</dbReference>